<name>A0A7W5C7W8_9BACL</name>
<accession>A0A7W5C7W8</accession>
<organism evidence="1 2">
    <name type="scientific">Paenibacillus endophyticus</name>
    <dbReference type="NCBI Taxonomy" id="1294268"/>
    <lineage>
        <taxon>Bacteria</taxon>
        <taxon>Bacillati</taxon>
        <taxon>Bacillota</taxon>
        <taxon>Bacilli</taxon>
        <taxon>Bacillales</taxon>
        <taxon>Paenibacillaceae</taxon>
        <taxon>Paenibacillus</taxon>
    </lineage>
</organism>
<proteinExistence type="predicted"/>
<evidence type="ECO:0000313" key="1">
    <source>
        <dbReference type="EMBL" id="MBB3152758.1"/>
    </source>
</evidence>
<evidence type="ECO:0000313" key="2">
    <source>
        <dbReference type="Proteomes" id="UP000518605"/>
    </source>
</evidence>
<dbReference type="EMBL" id="JACHXW010000007">
    <property type="protein sequence ID" value="MBB3152758.1"/>
    <property type="molecule type" value="Genomic_DNA"/>
</dbReference>
<sequence>MDTTGPNRLLHLLETDYRSEGFRTGWAEPTPEDPFRSLIVLFDDIGEEAREIQLELCFLPNMEDAEAAGICILQAFVTIAEDVSSDYYEQLLLLAAKLNTVLPLGAFGLFADTGVVYFKHNSLLLLGNADVSNVKAIDTQNGLILHLHQLYMEALLRVSAGDETAAQALENLLL</sequence>
<dbReference type="AlphaFoldDB" id="A0A7W5C7W8"/>
<gene>
    <name evidence="1" type="ORF">FHS16_002815</name>
</gene>
<dbReference type="RefSeq" id="WP_183563022.1">
    <property type="nucleotide sequence ID" value="NZ_CBCSLB010000006.1"/>
</dbReference>
<protein>
    <submittedName>
        <fullName evidence="1">Uncharacterized protein</fullName>
    </submittedName>
</protein>
<dbReference type="Proteomes" id="UP000518605">
    <property type="component" value="Unassembled WGS sequence"/>
</dbReference>
<comment type="caution">
    <text evidence="1">The sequence shown here is derived from an EMBL/GenBank/DDBJ whole genome shotgun (WGS) entry which is preliminary data.</text>
</comment>
<reference evidence="1 2" key="1">
    <citation type="submission" date="2020-08" db="EMBL/GenBank/DDBJ databases">
        <title>Genomic Encyclopedia of Type Strains, Phase III (KMG-III): the genomes of soil and plant-associated and newly described type strains.</title>
        <authorList>
            <person name="Whitman W."/>
        </authorList>
    </citation>
    <scope>NUCLEOTIDE SEQUENCE [LARGE SCALE GENOMIC DNA]</scope>
    <source>
        <strain evidence="1 2">CECT 8234</strain>
    </source>
</reference>
<keyword evidence="2" id="KW-1185">Reference proteome</keyword>